<feature type="chain" id="PRO_5040138166" evidence="2">
    <location>
        <begin position="22"/>
        <end position="422"/>
    </location>
</feature>
<dbReference type="PANTHER" id="PTHR11802:SF449">
    <property type="entry name" value="CARBOXYPEPTIDASE"/>
    <property type="match status" value="1"/>
</dbReference>
<proteinExistence type="inferred from homology"/>
<dbReference type="InterPro" id="IPR001563">
    <property type="entry name" value="Peptidase_S10"/>
</dbReference>
<organism evidence="3 4">
    <name type="scientific">Anaeramoeba ignava</name>
    <name type="common">Anaerobic marine amoeba</name>
    <dbReference type="NCBI Taxonomy" id="1746090"/>
    <lineage>
        <taxon>Eukaryota</taxon>
        <taxon>Metamonada</taxon>
        <taxon>Anaeramoebidae</taxon>
        <taxon>Anaeramoeba</taxon>
    </lineage>
</organism>
<gene>
    <name evidence="3" type="ORF">M0811_09581</name>
</gene>
<name>A0A9Q0LFA2_ANAIG</name>
<accession>A0A9Q0LFA2</accession>
<protein>
    <submittedName>
        <fullName evidence="3">Carboxypeptidase</fullName>
    </submittedName>
</protein>
<dbReference type="PRINTS" id="PR00724">
    <property type="entry name" value="CRBOXYPTASEC"/>
</dbReference>
<dbReference type="PANTHER" id="PTHR11802">
    <property type="entry name" value="SERINE PROTEASE FAMILY S10 SERINE CARBOXYPEPTIDASE"/>
    <property type="match status" value="1"/>
</dbReference>
<keyword evidence="4" id="KW-1185">Reference proteome</keyword>
<keyword evidence="2" id="KW-0732">Signal</keyword>
<dbReference type="OrthoDB" id="443318at2759"/>
<dbReference type="OMA" id="YRTWKWN"/>
<dbReference type="InterPro" id="IPR029058">
    <property type="entry name" value="AB_hydrolase_fold"/>
</dbReference>
<keyword evidence="3" id="KW-0645">Protease</keyword>
<dbReference type="Pfam" id="PF00450">
    <property type="entry name" value="Peptidase_S10"/>
    <property type="match status" value="1"/>
</dbReference>
<keyword evidence="3" id="KW-0378">Hydrolase</keyword>
<evidence type="ECO:0000313" key="4">
    <source>
        <dbReference type="Proteomes" id="UP001149090"/>
    </source>
</evidence>
<dbReference type="Proteomes" id="UP001149090">
    <property type="component" value="Unassembled WGS sequence"/>
</dbReference>
<dbReference type="GO" id="GO:0004185">
    <property type="term" value="F:serine-type carboxypeptidase activity"/>
    <property type="evidence" value="ECO:0007669"/>
    <property type="project" value="InterPro"/>
</dbReference>
<feature type="signal peptide" evidence="2">
    <location>
        <begin position="1"/>
        <end position="21"/>
    </location>
</feature>
<keyword evidence="3" id="KW-0121">Carboxypeptidase</keyword>
<evidence type="ECO:0000313" key="3">
    <source>
        <dbReference type="EMBL" id="KAJ5072201.1"/>
    </source>
</evidence>
<sequence length="422" mass="47773">MNLNLITYIITAIFLLQTIKTHPKVVINNITKEETRNETETEIAGYTCYSGYILANETSGAYLFFVYIERNTSNPLQLVLAGGPGCSSSDDLFLALGPSLIQPDGSFINNSNAWTDIFNLLFIDNPVGSGYSYIDDPDGYPTNQSLVSQQLYTSLLVFFDKYNISQDKDFYIYGASYCGKYIPALGYKILQEGFVINLKGVIIGDGITDPVSQMNYSYYAYATGLIGELQYPIIHAKELECVNLMQNESWLDAANCMIDIWGEIVNMSGGVNVYDIRLYGDYNFTALDNFMQSNSTKETFGVDLNTTWWDCDGPPTHYLYEDMPKSVKSDFEALLANGTKIFLYTGQFDLIITLVGSLNFLSNVNWEYMDDFNNSTRIIWKVDDEMAGFVKHYKNLWFGTIVDQAKHTHNLAYRFVNDLPFD</sequence>
<comment type="similarity">
    <text evidence="1">Belongs to the peptidase S10 family.</text>
</comment>
<dbReference type="AlphaFoldDB" id="A0A9Q0LFA2"/>
<dbReference type="Gene3D" id="3.40.50.1820">
    <property type="entry name" value="alpha/beta hydrolase"/>
    <property type="match status" value="1"/>
</dbReference>
<dbReference type="GO" id="GO:0006508">
    <property type="term" value="P:proteolysis"/>
    <property type="evidence" value="ECO:0007669"/>
    <property type="project" value="InterPro"/>
</dbReference>
<evidence type="ECO:0000256" key="1">
    <source>
        <dbReference type="ARBA" id="ARBA00009431"/>
    </source>
</evidence>
<evidence type="ECO:0000256" key="2">
    <source>
        <dbReference type="SAM" id="SignalP"/>
    </source>
</evidence>
<comment type="caution">
    <text evidence="3">The sequence shown here is derived from an EMBL/GenBank/DDBJ whole genome shotgun (WGS) entry which is preliminary data.</text>
</comment>
<dbReference type="SUPFAM" id="SSF53474">
    <property type="entry name" value="alpha/beta-Hydrolases"/>
    <property type="match status" value="1"/>
</dbReference>
<dbReference type="EMBL" id="JAPDFW010000082">
    <property type="protein sequence ID" value="KAJ5072201.1"/>
    <property type="molecule type" value="Genomic_DNA"/>
</dbReference>
<reference evidence="3" key="1">
    <citation type="submission" date="2022-10" db="EMBL/GenBank/DDBJ databases">
        <title>Novel sulphate-reducing endosymbionts in the free-living metamonad Anaeramoeba.</title>
        <authorList>
            <person name="Jerlstrom-Hultqvist J."/>
            <person name="Cepicka I."/>
            <person name="Gallot-Lavallee L."/>
            <person name="Salas-Leiva D."/>
            <person name="Curtis B.A."/>
            <person name="Zahonova K."/>
            <person name="Pipaliya S."/>
            <person name="Dacks J."/>
            <person name="Roger A.J."/>
        </authorList>
    </citation>
    <scope>NUCLEOTIDE SEQUENCE</scope>
    <source>
        <strain evidence="3">BMAN</strain>
    </source>
</reference>